<dbReference type="Gene3D" id="6.10.10.100">
    <property type="match status" value="1"/>
</dbReference>
<dbReference type="OMA" id="ENMELPT"/>
<evidence type="ECO:0000256" key="7">
    <source>
        <dbReference type="ARBA" id="ARBA00022771"/>
    </source>
</evidence>
<feature type="domain" description="Zinc finger DNA-directed DNA polymerase family B alpha" evidence="16">
    <location>
        <begin position="1029"/>
        <end position="1220"/>
    </location>
</feature>
<evidence type="ECO:0000256" key="12">
    <source>
        <dbReference type="RuleBase" id="RU000442"/>
    </source>
</evidence>
<dbReference type="GO" id="GO:0006273">
    <property type="term" value="P:lagging strand elongation"/>
    <property type="evidence" value="ECO:0007669"/>
    <property type="project" value="TreeGrafter"/>
</dbReference>
<evidence type="ECO:0000256" key="10">
    <source>
        <dbReference type="ARBA" id="ARBA00023125"/>
    </source>
</evidence>
<proteinExistence type="inferred from homology"/>
<dbReference type="Gene3D" id="1.10.3200.20">
    <property type="entry name" value="DNA Polymerase alpha, zinc finger"/>
    <property type="match status" value="1"/>
</dbReference>
<sequence length="1232" mass="141108">MKRSSYESDSESDDEGHHHAIVSSSSHHQDMSDDDIETNNSSSFSPQQKRNKLFSRSSSGTRDVKIISVLPDDFKSKIPFIDPQQQFLNNSSSGFSLEGKSRFEFYFMDATEMEGRIVLFGKVETIPNNFVSCCVRLEQVQKTIYFLPREPIDMNNVTSDLETKIHEELCEVLKISGDKFGFKFKERKYIFEDPEVPYNKSLAMVKVVIWNIKNFKSHLQEFRGSKMFSKVFHASTGGLEEFILKRKLMGPSWLTIDNFTVKTSGQLSWCKHEVTINEASHVKVSANSDRVPPPIVLMSLKVKTVFNEEKNSNEIAAVCGILQEYSFSGQSSGRKKFIIARKIDDSSVDSDNVLLELNETSLINRVFAQIQQYDPDMFIGHSFLSFELDILLQRWKSLRGTEGSLWSRLGRLRLSVFPMLQHAPGGMNESTKSEKDVLIGRIICDTYIAVKEYLREKSYSLEDLRISQLGETPLDKEIRNPLYDGNVAVTSKYFSSPEGLNNFCAFVEHDAQVSMDLVEKLSLIPLSKELTNAAGNLWNRTLIGSRSERIEYLLLHEFHKQKYILPDKSRAFGQKSRGKRAKYSGGLVLDPKSGFHHNYVLLLDFNSLYPSIILEKNICFSNFLYSDEEKEAHKNDKTVLPQVIQSLLSRRKQAQRQMEQANGVQKWQLDMRQRALKLTANSTYGCLGFVFSRFYCKPMAEAITTEGRNILTQTKQLIENTLRYSVIYGDTDSVMIASDTTNYDDALAKGEEIKKQINDSFRKGKGKLEIDIDGLFRRMLLLRKKKYGAIIHSKNKDGKIIQKLELKGLDMVRRDWCDLSRNVSQYIVDQILRPNEPADSQNQPTPEEIVANIHTHLREIADDVRNNRVPLDQYILTKALTKEPEQYTDAINHPHVQVALEMRRNGQAVRLHQRIPYVITVKKDGSSSSKVAERAVLPDVFIEEQKKGTMDIDYEWYLAQQVFPPVSRLCEYLQQTDNAMLAECLGLEKKYYRVSSTGDDDNMDEYKILSKQDEDNETEFDGIDLPQSYVCDACSNTVKMDLVETLRNTIQSHSNMDISLQTINLLNCPHCQAKLSTSKLINTTQLNIRKLQRTYYANELKPSASNYRANISDASTHVVSMQPGGYGVFNGAVVSVKQSFSSQDLQIRLRYLARMFDWNGSVKATFKKIEKEQYSSLEKLKAVVQEMQKADIEELNKIHAHVKKYLQRNARQIVNLDDLFQLYNRDVNSTLV</sequence>
<dbReference type="Proteomes" id="UP000444721">
    <property type="component" value="Unassembled WGS sequence"/>
</dbReference>
<dbReference type="GO" id="GO:0003697">
    <property type="term" value="F:single-stranded DNA binding"/>
    <property type="evidence" value="ECO:0007669"/>
    <property type="project" value="TreeGrafter"/>
</dbReference>
<evidence type="ECO:0000259" key="15">
    <source>
        <dbReference type="Pfam" id="PF03104"/>
    </source>
</evidence>
<dbReference type="InterPro" id="IPR043502">
    <property type="entry name" value="DNA/RNA_pol_sf"/>
</dbReference>
<evidence type="ECO:0000256" key="6">
    <source>
        <dbReference type="ARBA" id="ARBA00022723"/>
    </source>
</evidence>
<keyword evidence="6" id="KW-0479">Metal-binding</keyword>
<dbReference type="InterPro" id="IPR042087">
    <property type="entry name" value="DNA_pol_B_thumb"/>
</dbReference>
<dbReference type="VEuPathDB" id="AmoebaDB:FDP41_008051"/>
<evidence type="ECO:0000256" key="5">
    <source>
        <dbReference type="ARBA" id="ARBA00022705"/>
    </source>
</evidence>
<dbReference type="GO" id="GO:0005658">
    <property type="term" value="C:alpha DNA polymerase:primase complex"/>
    <property type="evidence" value="ECO:0007669"/>
    <property type="project" value="TreeGrafter"/>
</dbReference>
<keyword evidence="4 12" id="KW-0548">Nucleotidyltransferase</keyword>
<keyword evidence="10 12" id="KW-0238">DNA-binding</keyword>
<dbReference type="InterPro" id="IPR017964">
    <property type="entry name" value="DNA-dir_DNA_pol_B_CS"/>
</dbReference>
<comment type="similarity">
    <text evidence="2 12">Belongs to the DNA polymerase type-B family.</text>
</comment>
<dbReference type="PRINTS" id="PR00106">
    <property type="entry name" value="DNAPOLB"/>
</dbReference>
<dbReference type="GeneID" id="68115269"/>
<dbReference type="Gene3D" id="3.90.1600.10">
    <property type="entry name" value="Palm domain of DNA polymerase"/>
    <property type="match status" value="1"/>
</dbReference>
<dbReference type="SUPFAM" id="SSF53098">
    <property type="entry name" value="Ribonuclease H-like"/>
    <property type="match status" value="1"/>
</dbReference>
<feature type="compositionally biased region" description="Polar residues" evidence="13">
    <location>
        <begin position="38"/>
        <end position="57"/>
    </location>
</feature>
<dbReference type="PROSITE" id="PS00116">
    <property type="entry name" value="DNA_POLYMERASE_B"/>
    <property type="match status" value="1"/>
</dbReference>
<dbReference type="Gene3D" id="2.40.50.730">
    <property type="match status" value="1"/>
</dbReference>
<dbReference type="GO" id="GO:0003887">
    <property type="term" value="F:DNA-directed DNA polymerase activity"/>
    <property type="evidence" value="ECO:0007669"/>
    <property type="project" value="UniProtKB-KW"/>
</dbReference>
<name>A0A6A5C8Q2_NAEFO</name>
<evidence type="ECO:0000256" key="2">
    <source>
        <dbReference type="ARBA" id="ARBA00005755"/>
    </source>
</evidence>
<dbReference type="EC" id="2.7.7.7" evidence="12"/>
<dbReference type="GO" id="GO:0003682">
    <property type="term" value="F:chromatin binding"/>
    <property type="evidence" value="ECO:0007669"/>
    <property type="project" value="TreeGrafter"/>
</dbReference>
<evidence type="ECO:0000256" key="11">
    <source>
        <dbReference type="ARBA" id="ARBA00023242"/>
    </source>
</evidence>
<feature type="region of interest" description="Disordered" evidence="13">
    <location>
        <begin position="1"/>
        <end position="57"/>
    </location>
</feature>
<comment type="catalytic activity">
    <reaction evidence="12">
        <text>DNA(n) + a 2'-deoxyribonucleoside 5'-triphosphate = DNA(n+1) + diphosphate</text>
        <dbReference type="Rhea" id="RHEA:22508"/>
        <dbReference type="Rhea" id="RHEA-COMP:17339"/>
        <dbReference type="Rhea" id="RHEA-COMP:17340"/>
        <dbReference type="ChEBI" id="CHEBI:33019"/>
        <dbReference type="ChEBI" id="CHEBI:61560"/>
        <dbReference type="ChEBI" id="CHEBI:173112"/>
        <dbReference type="EC" id="2.7.7.7"/>
    </reaction>
</comment>
<keyword evidence="18" id="KW-1185">Reference proteome</keyword>
<dbReference type="PANTHER" id="PTHR45861">
    <property type="entry name" value="DNA POLYMERASE ALPHA CATALYTIC SUBUNIT"/>
    <property type="match status" value="1"/>
</dbReference>
<comment type="subcellular location">
    <subcellularLocation>
        <location evidence="1">Nucleus</location>
    </subcellularLocation>
</comment>
<dbReference type="InterPro" id="IPR036397">
    <property type="entry name" value="RNaseH_sf"/>
</dbReference>
<dbReference type="Pfam" id="PF03104">
    <property type="entry name" value="DNA_pol_B_exo1"/>
    <property type="match status" value="1"/>
</dbReference>
<dbReference type="InterPro" id="IPR038256">
    <property type="entry name" value="Pol_alpha_znc_sf"/>
</dbReference>
<evidence type="ECO:0000313" key="18">
    <source>
        <dbReference type="Proteomes" id="UP000444721"/>
    </source>
</evidence>
<dbReference type="RefSeq" id="XP_044568849.1">
    <property type="nucleotide sequence ID" value="XM_044711864.1"/>
</dbReference>
<gene>
    <name evidence="17" type="ORF">FDP41_008051</name>
</gene>
<dbReference type="Pfam" id="PF08996">
    <property type="entry name" value="zf-DNA_Pol"/>
    <property type="match status" value="1"/>
</dbReference>
<dbReference type="InterPro" id="IPR023211">
    <property type="entry name" value="DNA_pol_palm_dom_sf"/>
</dbReference>
<dbReference type="EMBL" id="VFQX01000004">
    <property type="protein sequence ID" value="KAF0984136.1"/>
    <property type="molecule type" value="Genomic_DNA"/>
</dbReference>
<dbReference type="InterPro" id="IPR006134">
    <property type="entry name" value="DNA-dir_DNA_pol_B_multi_dom"/>
</dbReference>
<comment type="caution">
    <text evidence="17">The sequence shown here is derived from an EMBL/GenBank/DDBJ whole genome shotgun (WGS) entry which is preliminary data.</text>
</comment>
<evidence type="ECO:0000256" key="3">
    <source>
        <dbReference type="ARBA" id="ARBA00022679"/>
    </source>
</evidence>
<dbReference type="InterPro" id="IPR006133">
    <property type="entry name" value="DNA-dir_DNA_pol_B_exonuc"/>
</dbReference>
<dbReference type="VEuPathDB" id="AmoebaDB:NfTy_003940"/>
<keyword evidence="5 12" id="KW-0235">DNA replication</keyword>
<dbReference type="AlphaFoldDB" id="A0A6A5C8Q2"/>
<dbReference type="Gene3D" id="3.30.420.10">
    <property type="entry name" value="Ribonuclease H-like superfamily/Ribonuclease H"/>
    <property type="match status" value="1"/>
</dbReference>
<dbReference type="Pfam" id="PF00136">
    <property type="entry name" value="DNA_pol_B"/>
    <property type="match status" value="1"/>
</dbReference>
<organism evidence="17 18">
    <name type="scientific">Naegleria fowleri</name>
    <name type="common">Brain eating amoeba</name>
    <dbReference type="NCBI Taxonomy" id="5763"/>
    <lineage>
        <taxon>Eukaryota</taxon>
        <taxon>Discoba</taxon>
        <taxon>Heterolobosea</taxon>
        <taxon>Tetramitia</taxon>
        <taxon>Eutetramitia</taxon>
        <taxon>Vahlkampfiidae</taxon>
        <taxon>Naegleria</taxon>
    </lineage>
</organism>
<dbReference type="Gene3D" id="3.30.70.2820">
    <property type="match status" value="1"/>
</dbReference>
<keyword evidence="11" id="KW-0539">Nucleus</keyword>
<dbReference type="InterPro" id="IPR012337">
    <property type="entry name" value="RNaseH-like_sf"/>
</dbReference>
<dbReference type="NCBIfam" id="TIGR00592">
    <property type="entry name" value="pol2"/>
    <property type="match status" value="1"/>
</dbReference>
<accession>A0A6A5C8Q2</accession>
<dbReference type="InterPro" id="IPR006172">
    <property type="entry name" value="DNA-dir_DNA_pol_B"/>
</dbReference>
<dbReference type="SUPFAM" id="SSF56672">
    <property type="entry name" value="DNA/RNA polymerases"/>
    <property type="match status" value="1"/>
</dbReference>
<dbReference type="VEuPathDB" id="AmoebaDB:NF0091700"/>
<keyword evidence="8" id="KW-0862">Zinc</keyword>
<dbReference type="GO" id="GO:1902975">
    <property type="term" value="P:mitotic DNA replication initiation"/>
    <property type="evidence" value="ECO:0007669"/>
    <property type="project" value="InterPro"/>
</dbReference>
<keyword evidence="7" id="KW-0863">Zinc-finger</keyword>
<dbReference type="SMART" id="SM00486">
    <property type="entry name" value="POLBc"/>
    <property type="match status" value="1"/>
</dbReference>
<dbReference type="Gene3D" id="1.10.132.60">
    <property type="entry name" value="DNA polymerase family B, C-terminal domain"/>
    <property type="match status" value="1"/>
</dbReference>
<protein>
    <recommendedName>
        <fullName evidence="12">DNA polymerase</fullName>
        <ecNumber evidence="12">2.7.7.7</ecNumber>
    </recommendedName>
</protein>
<dbReference type="GO" id="GO:0000166">
    <property type="term" value="F:nucleotide binding"/>
    <property type="evidence" value="ECO:0007669"/>
    <property type="project" value="InterPro"/>
</dbReference>
<evidence type="ECO:0000259" key="16">
    <source>
        <dbReference type="Pfam" id="PF08996"/>
    </source>
</evidence>
<dbReference type="OrthoDB" id="6755010at2759"/>
<dbReference type="InterPro" id="IPR045846">
    <property type="entry name" value="POLBc_alpha"/>
</dbReference>
<dbReference type="PANTHER" id="PTHR45861:SF1">
    <property type="entry name" value="DNA POLYMERASE ALPHA CATALYTIC SUBUNIT"/>
    <property type="match status" value="1"/>
</dbReference>
<evidence type="ECO:0000256" key="8">
    <source>
        <dbReference type="ARBA" id="ARBA00022833"/>
    </source>
</evidence>
<keyword evidence="9 12" id="KW-0239">DNA-directed DNA polymerase</keyword>
<evidence type="ECO:0000259" key="14">
    <source>
        <dbReference type="Pfam" id="PF00136"/>
    </source>
</evidence>
<evidence type="ECO:0000256" key="1">
    <source>
        <dbReference type="ARBA" id="ARBA00004123"/>
    </source>
</evidence>
<evidence type="ECO:0000313" key="17">
    <source>
        <dbReference type="EMBL" id="KAF0984136.1"/>
    </source>
</evidence>
<reference evidence="17 18" key="1">
    <citation type="journal article" date="2019" name="Sci. Rep.">
        <title>Nanopore sequencing improves the draft genome of the human pathogenic amoeba Naegleria fowleri.</title>
        <authorList>
            <person name="Liechti N."/>
            <person name="Schurch N."/>
            <person name="Bruggmann R."/>
            <person name="Wittwer M."/>
        </authorList>
    </citation>
    <scope>NUCLEOTIDE SEQUENCE [LARGE SCALE GENOMIC DNA]</scope>
    <source>
        <strain evidence="17 18">ATCC 30894</strain>
    </source>
</reference>
<evidence type="ECO:0000256" key="9">
    <source>
        <dbReference type="ARBA" id="ARBA00022932"/>
    </source>
</evidence>
<dbReference type="GO" id="GO:0003688">
    <property type="term" value="F:DNA replication origin binding"/>
    <property type="evidence" value="ECO:0007669"/>
    <property type="project" value="TreeGrafter"/>
</dbReference>
<feature type="domain" description="DNA-directed DNA polymerase family B exonuclease" evidence="15">
    <location>
        <begin position="230"/>
        <end position="462"/>
    </location>
</feature>
<feature type="domain" description="DNA-directed DNA polymerase family B multifunctional" evidence="14">
    <location>
        <begin position="537"/>
        <end position="971"/>
    </location>
</feature>
<dbReference type="FunFam" id="1.10.132.60:FF:000004">
    <property type="entry name" value="DNA polymerase"/>
    <property type="match status" value="1"/>
</dbReference>
<dbReference type="Gene3D" id="1.10.287.690">
    <property type="entry name" value="Helix hairpin bin"/>
    <property type="match status" value="1"/>
</dbReference>
<dbReference type="GO" id="GO:0008270">
    <property type="term" value="F:zinc ion binding"/>
    <property type="evidence" value="ECO:0007669"/>
    <property type="project" value="UniProtKB-KW"/>
</dbReference>
<dbReference type="GO" id="GO:0006272">
    <property type="term" value="P:leading strand elongation"/>
    <property type="evidence" value="ECO:0007669"/>
    <property type="project" value="TreeGrafter"/>
</dbReference>
<dbReference type="InterPro" id="IPR015088">
    <property type="entry name" value="Znf_DNA-dir_DNA_pol_B_alpha"/>
</dbReference>
<evidence type="ECO:0000256" key="13">
    <source>
        <dbReference type="SAM" id="MobiDB-lite"/>
    </source>
</evidence>
<keyword evidence="3 12" id="KW-0808">Transferase</keyword>
<dbReference type="CDD" id="cd05532">
    <property type="entry name" value="POLBc_alpha"/>
    <property type="match status" value="1"/>
</dbReference>
<evidence type="ECO:0000256" key="4">
    <source>
        <dbReference type="ARBA" id="ARBA00022695"/>
    </source>
</evidence>